<feature type="domain" description="RING-type" evidence="6">
    <location>
        <begin position="359"/>
        <end position="409"/>
    </location>
</feature>
<evidence type="ECO:0000256" key="2">
    <source>
        <dbReference type="ARBA" id="ARBA00022771"/>
    </source>
</evidence>
<accession>A0ABD1UPC2</accession>
<keyword evidence="4" id="KW-0862">Zinc</keyword>
<dbReference type="PROSITE" id="PS51194">
    <property type="entry name" value="HELICASE_CTER"/>
    <property type="match status" value="1"/>
</dbReference>
<evidence type="ECO:0000259" key="7">
    <source>
        <dbReference type="PROSITE" id="PS51194"/>
    </source>
</evidence>
<dbReference type="PROSITE" id="PS50089">
    <property type="entry name" value="ZF_RING_2"/>
    <property type="match status" value="1"/>
</dbReference>
<dbReference type="Gene3D" id="3.30.40.10">
    <property type="entry name" value="Zinc/RING finger domain, C3HC4 (zinc finger)"/>
    <property type="match status" value="1"/>
</dbReference>
<dbReference type="SMART" id="SM00490">
    <property type="entry name" value="HELICc"/>
    <property type="match status" value="1"/>
</dbReference>
<dbReference type="GO" id="GO:0016787">
    <property type="term" value="F:hydrolase activity"/>
    <property type="evidence" value="ECO:0007669"/>
    <property type="project" value="UniProtKB-KW"/>
</dbReference>
<dbReference type="Pfam" id="PF00271">
    <property type="entry name" value="Helicase_C"/>
    <property type="match status" value="1"/>
</dbReference>
<keyword evidence="9" id="KW-1185">Reference proteome</keyword>
<dbReference type="InterPro" id="IPR013083">
    <property type="entry name" value="Znf_RING/FYVE/PHD"/>
</dbReference>
<dbReference type="GO" id="GO:0008270">
    <property type="term" value="F:zinc ion binding"/>
    <property type="evidence" value="ECO:0007669"/>
    <property type="project" value="UniProtKB-KW"/>
</dbReference>
<comment type="caution">
    <text evidence="8">The sequence shown here is derived from an EMBL/GenBank/DDBJ whole genome shotgun (WGS) entry which is preliminary data.</text>
</comment>
<dbReference type="AlphaFoldDB" id="A0ABD1UPC2"/>
<dbReference type="SUPFAM" id="SSF52540">
    <property type="entry name" value="P-loop containing nucleoside triphosphate hydrolases"/>
    <property type="match status" value="1"/>
</dbReference>
<dbReference type="SUPFAM" id="SSF57850">
    <property type="entry name" value="RING/U-box"/>
    <property type="match status" value="1"/>
</dbReference>
<reference evidence="9" key="1">
    <citation type="submission" date="2024-07" db="EMBL/GenBank/DDBJ databases">
        <title>Two chromosome-level genome assemblies of Korean endemic species Abeliophyllum distichum and Forsythia ovata (Oleaceae).</title>
        <authorList>
            <person name="Jang H."/>
        </authorList>
    </citation>
    <scope>NUCLEOTIDE SEQUENCE [LARGE SCALE GENOMIC DNA]</scope>
</reference>
<feature type="domain" description="Helicase C-terminal" evidence="7">
    <location>
        <begin position="454"/>
        <end position="630"/>
    </location>
</feature>
<dbReference type="Gene3D" id="3.40.50.300">
    <property type="entry name" value="P-loop containing nucleotide triphosphate hydrolases"/>
    <property type="match status" value="1"/>
</dbReference>
<dbReference type="EMBL" id="JBFOLK010000003">
    <property type="protein sequence ID" value="KAL2526855.1"/>
    <property type="molecule type" value="Genomic_DNA"/>
</dbReference>
<keyword evidence="1" id="KW-0479">Metal-binding</keyword>
<dbReference type="InterPro" id="IPR001841">
    <property type="entry name" value="Znf_RING"/>
</dbReference>
<dbReference type="InterPro" id="IPR049730">
    <property type="entry name" value="SNF2/RAD54-like_C"/>
</dbReference>
<keyword evidence="2 5" id="KW-0863">Zinc-finger</keyword>
<dbReference type="PANTHER" id="PTHR45865">
    <property type="entry name" value="E3 UBIQUITIN-PROTEIN LIGASE SHPRH FAMILY MEMBER"/>
    <property type="match status" value="1"/>
</dbReference>
<dbReference type="InterPro" id="IPR001650">
    <property type="entry name" value="Helicase_C-like"/>
</dbReference>
<gene>
    <name evidence="8" type="ORF">Adt_11909</name>
</gene>
<evidence type="ECO:0000256" key="3">
    <source>
        <dbReference type="ARBA" id="ARBA00022801"/>
    </source>
</evidence>
<dbReference type="Pfam" id="PF00097">
    <property type="entry name" value="zf-C3HC4"/>
    <property type="match status" value="1"/>
</dbReference>
<evidence type="ECO:0000313" key="8">
    <source>
        <dbReference type="EMBL" id="KAL2526855.1"/>
    </source>
</evidence>
<dbReference type="PANTHER" id="PTHR45865:SF1">
    <property type="entry name" value="E3 UBIQUITIN-PROTEIN LIGASE SHPRH"/>
    <property type="match status" value="1"/>
</dbReference>
<evidence type="ECO:0000313" key="9">
    <source>
        <dbReference type="Proteomes" id="UP001604336"/>
    </source>
</evidence>
<dbReference type="Proteomes" id="UP001604336">
    <property type="component" value="Unassembled WGS sequence"/>
</dbReference>
<sequence length="673" mass="75335">MSRYVTLSGIGKISIQLGGWKPYITWTKIRSRPGELIRKIEEALSGTLNTSKKSRISASFRSITALQYYIQTGLDSLEESRKCLLDRLLEIDQTMENPREEDITRVRYCANCYDNCDGPACTHCELDEIFQVYEARLFRLNNSNNGEVITSVEEAVNLRKKKSALNQFYWSLSRTDKSSALSASEYEDNGKKRDVGENVTVSKAPSDLEIMLGIIRSNSKGFLGRERISAARKQLVLLEGMRKEYTQARSLAIAQAQVLRAHDEIKMATSRLRLRENDDDKSIDALGLGELDIANAENSSEKFLALASLLRIKGQLRYLKGLVQSKQNLQSQSCSTSTLTEASVLLENGWLPKADKESCPVCQEQLSNQKMVFQCGHMTCCKCLFAMTEQRLIQHGKSYSNWVMCPTCRQHTDFGNIAYADDSQNESCDYSVHACDKSEASIPVQGSYSTKIEAVTRRILWISSTNPAAKVLVFSSWMDVLDVLQHAFTANGISYVRMKGGRKSQVAISQFRGQKINAKGSNENHDRQIETKSVQVLLLLIQHGANGLNLLEAQHVILVEPLLNPAAEAQAVSRVHRIGQKEKTLIHRFIMKDTVEESIYKMNKSRNTSSFISGNRKNQDQPLLTLKDVESLFSVAPSAVPENKMPTGSLRDLPPSAAAAIAAERRLMDHTKQ</sequence>
<dbReference type="InterPro" id="IPR027417">
    <property type="entry name" value="P-loop_NTPase"/>
</dbReference>
<protein>
    <submittedName>
        <fullName evidence="8">Zinc ion binding</fullName>
    </submittedName>
</protein>
<dbReference type="CDD" id="cd18793">
    <property type="entry name" value="SF2_C_SNF"/>
    <property type="match status" value="1"/>
</dbReference>
<evidence type="ECO:0000256" key="5">
    <source>
        <dbReference type="PROSITE-ProRule" id="PRU00175"/>
    </source>
</evidence>
<organism evidence="8 9">
    <name type="scientific">Abeliophyllum distichum</name>
    <dbReference type="NCBI Taxonomy" id="126358"/>
    <lineage>
        <taxon>Eukaryota</taxon>
        <taxon>Viridiplantae</taxon>
        <taxon>Streptophyta</taxon>
        <taxon>Embryophyta</taxon>
        <taxon>Tracheophyta</taxon>
        <taxon>Spermatophyta</taxon>
        <taxon>Magnoliopsida</taxon>
        <taxon>eudicotyledons</taxon>
        <taxon>Gunneridae</taxon>
        <taxon>Pentapetalae</taxon>
        <taxon>asterids</taxon>
        <taxon>lamiids</taxon>
        <taxon>Lamiales</taxon>
        <taxon>Oleaceae</taxon>
        <taxon>Forsythieae</taxon>
        <taxon>Abeliophyllum</taxon>
    </lineage>
</organism>
<keyword evidence="3" id="KW-0378">Hydrolase</keyword>
<dbReference type="InterPro" id="IPR018957">
    <property type="entry name" value="Znf_C3HC4_RING-type"/>
</dbReference>
<dbReference type="InterPro" id="IPR052583">
    <property type="entry name" value="ATP-helicase/E3_Ub-Ligase"/>
</dbReference>
<evidence type="ECO:0000259" key="6">
    <source>
        <dbReference type="PROSITE" id="PS50089"/>
    </source>
</evidence>
<proteinExistence type="predicted"/>
<evidence type="ECO:0000256" key="1">
    <source>
        <dbReference type="ARBA" id="ARBA00022723"/>
    </source>
</evidence>
<name>A0ABD1UPC2_9LAMI</name>
<evidence type="ECO:0000256" key="4">
    <source>
        <dbReference type="ARBA" id="ARBA00022833"/>
    </source>
</evidence>
<dbReference type="SMART" id="SM00184">
    <property type="entry name" value="RING"/>
    <property type="match status" value="1"/>
</dbReference>